<dbReference type="NCBIfam" id="TIGR01414">
    <property type="entry name" value="autotrans_barl"/>
    <property type="match status" value="1"/>
</dbReference>
<dbReference type="EMBL" id="SWAU01000036">
    <property type="protein sequence ID" value="TKA97464.1"/>
    <property type="molecule type" value="Genomic_DNA"/>
</dbReference>
<dbReference type="InterPro" id="IPR006315">
    <property type="entry name" value="OM_autotransptr_brl_dom"/>
</dbReference>
<dbReference type="InterPro" id="IPR036709">
    <property type="entry name" value="Autotransporte_beta_dom_sf"/>
</dbReference>
<dbReference type="PROSITE" id="PS51208">
    <property type="entry name" value="AUTOTRANSPORTER"/>
    <property type="match status" value="1"/>
</dbReference>
<organism evidence="2 3">
    <name type="scientific">Cereibacter changlensis</name>
    <dbReference type="NCBI Taxonomy" id="402884"/>
    <lineage>
        <taxon>Bacteria</taxon>
        <taxon>Pseudomonadati</taxon>
        <taxon>Pseudomonadota</taxon>
        <taxon>Alphaproteobacteria</taxon>
        <taxon>Rhodobacterales</taxon>
        <taxon>Paracoccaceae</taxon>
        <taxon>Cereibacter</taxon>
    </lineage>
</organism>
<dbReference type="SMART" id="SM00869">
    <property type="entry name" value="Autotransporter"/>
    <property type="match status" value="1"/>
</dbReference>
<dbReference type="SUPFAM" id="SSF103515">
    <property type="entry name" value="Autotransporter"/>
    <property type="match status" value="1"/>
</dbReference>
<dbReference type="GO" id="GO:0019867">
    <property type="term" value="C:outer membrane"/>
    <property type="evidence" value="ECO:0007669"/>
    <property type="project" value="InterPro"/>
</dbReference>
<evidence type="ECO:0000313" key="3">
    <source>
        <dbReference type="Proteomes" id="UP000306340"/>
    </source>
</evidence>
<comment type="caution">
    <text evidence="2">The sequence shown here is derived from an EMBL/GenBank/DDBJ whole genome shotgun (WGS) entry which is preliminary data.</text>
</comment>
<feature type="domain" description="Autotransporter" evidence="1">
    <location>
        <begin position="1035"/>
        <end position="1311"/>
    </location>
</feature>
<proteinExistence type="predicted"/>
<protein>
    <submittedName>
        <fullName evidence="2">Autotransporter domain-containing protein</fullName>
    </submittedName>
</protein>
<reference evidence="2 3" key="1">
    <citation type="submission" date="2019-04" db="EMBL/GenBank/DDBJ databases">
        <title>Crypto-aerobic microbial life in anoxic (sulfidic) marine sediments.</title>
        <authorList>
            <person name="Bhattacharya S."/>
            <person name="Roy C."/>
            <person name="Mondal N."/>
            <person name="Sarkar J."/>
            <person name="Mandal S."/>
            <person name="Rameez M.J."/>
            <person name="Ghosh W."/>
        </authorList>
    </citation>
    <scope>NUCLEOTIDE SEQUENCE [LARGE SCALE GENOMIC DNA]</scope>
    <source>
        <strain evidence="2 3">SBBC</strain>
    </source>
</reference>
<dbReference type="Pfam" id="PF03797">
    <property type="entry name" value="Autotransporter"/>
    <property type="match status" value="1"/>
</dbReference>
<dbReference type="InterPro" id="IPR005546">
    <property type="entry name" value="Autotransporte_beta"/>
</dbReference>
<dbReference type="Gene3D" id="2.40.128.130">
    <property type="entry name" value="Autotransporter beta-domain"/>
    <property type="match status" value="1"/>
</dbReference>
<evidence type="ECO:0000259" key="1">
    <source>
        <dbReference type="PROSITE" id="PS51208"/>
    </source>
</evidence>
<evidence type="ECO:0000313" key="2">
    <source>
        <dbReference type="EMBL" id="TKA97464.1"/>
    </source>
</evidence>
<name>A0A4U0Z4P1_9RHOB</name>
<sequence>MSSGPALPFVRCDVSRLPDRRAASTSHKLKSHGASRQFVLHGVRGGLVLGDRLTHRRGESLALALPPAAWFLAIVRQKVAVRVGRPKVWPAFSNRERLISLRRQINLGLREGAAQRRRPAAASVARWGHLQGSTSHIDKNPAARNFAGSAECGAAVQAMPVSETTCPGKARTGVAIRGSARRIGKWRDGEARMTGSRRSVMGVNPGIALRCGLGAALVSVAPSLVQADCLGSSNDYVCEGASTTPISISSLTPDLSVTASSGDFSVATASGTALSIDGYGEVTYGGAGAGDLSSGDGRGLSIVARGVSGSGPTAGTSSIHVDNQGDITAAGGIGVSASNLGAGELFLHVGSVTTTGAGANFGIQASGSALGTGITIESGSVQASHTGISLGSYAGSGEVSVSVDGDATGSGGYGIDAQLTGSDSSIAIDVTGNVTGGSGDGVRAIAVDASDYIDVTVGGVATGFAFGAYVEGTAAGRVSLSLGGANGGSTGIYAVGGTGTLDVTVTGAVEGGQVGAQVQQNGTGGGVASFTNVTGDVYGIVGYNKGDSLSVSASGMVRGETGVLMQADEEGGGLALDVDEVDADLYGMYIDNRGTGDTKVTATGKVSAEASNSAAIMVINAATAGDIDLDLADVAGGFYGILGQSSGTVDTSIVSSGAITTSNDAGVGLRLVGGRDAEVDVVDVSAGSQALTFYNTGRADVILRGTVTGGSNLVYAGSTSLLDLELTETATLKAHSGLASATAVNAFAGALNLTNRGQITGRVLSGMADDVFHNYGIWTVSDLLEDEMRYAGLDLGAGDNQLANEAGGTINAATAAGSAEAVHFAGLTTFVNHGSFSLADGGAGDVARISGDATFASGSTLSLDLDAAGGADIVEVAGAATIEEGARLKLASLDGVRFGERYRVLSAAGGVTGSFSEVVSAFLSLGSTSDETNSYVTFTQFQSVDAVAVTPNQKQVAAALPEGGALANAVLLSQSEGAARDALDLFSGEIHASGQAAVLSTARQITALADQRLRLREAEVGRADTRGLGFGALPAAGNEAGFWSSAYRVLGDSDGDGNAARLTSRGSGLLLGGDALFGDWRLGMLAGYGRSDFDIAERSSEGEADSQAVGLYGSRAWGGTRFSFGLTHAWHQIDTGRSVVVGGFIDQLEADYDARSFEAHAELGHRSRFGAKVTLEPYAGLSYLRVSTDAYSESGGAGSLSGEADTLGAVISTLGLRAEQALAVQGRPVILTTGLAWQHGIGDLDTATRHSVEGGAEMLISGLPLARDMALINAGVTMDLGPASALSLSYVGRIGGGVEDNALKASLQLRF</sequence>
<dbReference type="Proteomes" id="UP000306340">
    <property type="component" value="Unassembled WGS sequence"/>
</dbReference>
<accession>A0A4U0Z4P1</accession>
<gene>
    <name evidence="2" type="ORF">FAZ78_05885</name>
</gene>